<feature type="region of interest" description="Disordered" evidence="1">
    <location>
        <begin position="299"/>
        <end position="408"/>
    </location>
</feature>
<feature type="compositionally biased region" description="Polar residues" evidence="1">
    <location>
        <begin position="362"/>
        <end position="373"/>
    </location>
</feature>
<proteinExistence type="predicted"/>
<feature type="domain" description="Consortin C-terminal" evidence="3">
    <location>
        <begin position="575"/>
        <end position="680"/>
    </location>
</feature>
<keyword evidence="6" id="KW-1185">Reference proteome</keyword>
<dbReference type="Pfam" id="PF15281">
    <property type="entry name" value="Consortin_C"/>
    <property type="match status" value="1"/>
</dbReference>
<dbReference type="InterPro" id="IPR042318">
    <property type="entry name" value="Consortin"/>
</dbReference>
<feature type="compositionally biased region" description="Polar residues" evidence="1">
    <location>
        <begin position="380"/>
        <end position="397"/>
    </location>
</feature>
<dbReference type="Pfam" id="PF22883">
    <property type="entry name" value="Consortin_N"/>
    <property type="match status" value="1"/>
</dbReference>
<feature type="compositionally biased region" description="Basic and acidic residues" evidence="1">
    <location>
        <begin position="300"/>
        <end position="313"/>
    </location>
</feature>
<feature type="domain" description="Consortin N-terminal" evidence="4">
    <location>
        <begin position="190"/>
        <end position="239"/>
    </location>
</feature>
<keyword evidence="2" id="KW-1133">Transmembrane helix</keyword>
<dbReference type="GO" id="GO:0030133">
    <property type="term" value="C:transport vesicle"/>
    <property type="evidence" value="ECO:0007669"/>
    <property type="project" value="TreeGrafter"/>
</dbReference>
<accession>A0AAV7CEY9</accession>
<feature type="transmembrane region" description="Helical" evidence="2">
    <location>
        <begin position="624"/>
        <end position="647"/>
    </location>
</feature>
<sequence length="683" mass="74613">MHHLILATMNKETSEITEHGLVDCPTAETKKTSYQMASDLNENDLTREQSLTRTAEISLQNQDAQDSFNNNENCNLMCGQLSCRQSCEEDRTVGESLASAPLTTKDGASTKAKRVAGRRNNRSKKTQNGKTTVLSASADLSISEDSKCVDFAHDMANLDSHVLQEHKNRRQLRDSLFSLIREGLEQTDGRMLPACLHQIAETYFLEEDYEKAMQFIQLERVYHEQLLANLSAIQEQWETKWKTAGCTSVQLPQNSENGLSCQEIETLFNMCGSHQDPQASNWEFPTSDKIQSFNQLQGSDVHDVDGECPDRESGSGSTSAGRKPGVAEMTEHSLPDVSTASNLTRVAEHQPVPGKSHMEEQPFTTLESSTQSTGTGGRANPSSSFPSGDAGTNNNLVQPEATPRGNNVSEIEALPKDRTEEQADNPMVDKFITASPVPPDCEDGSTGGSSSLECPSFIQTISSSSEDCYSSAGDGGTKKSVNTESQVGDTGLCLKGSANQKCPEEISKSQRQATVEFIASLLNGNLTDSENFLAHLDFQEETYSEEEMSPSPGESVLGDNLLSLDELAKRIEIEEVSPAAGLVSILKKRNGSDGENHKQTKRKVRFLETEDVLDQEEMGGGSCILLIALCLATVFLSIGGTALYCTFGDVESSVCKDFTANMDFYYTQAVQGVEELKHWLFVT</sequence>
<keyword evidence="2" id="KW-0812">Transmembrane</keyword>
<dbReference type="GO" id="GO:0071253">
    <property type="term" value="F:connexin binding"/>
    <property type="evidence" value="ECO:0007669"/>
    <property type="project" value="InterPro"/>
</dbReference>
<comment type="caution">
    <text evidence="5">The sequence shown here is derived from an EMBL/GenBank/DDBJ whole genome shotgun (WGS) entry which is preliminary data.</text>
</comment>
<evidence type="ECO:0000259" key="4">
    <source>
        <dbReference type="Pfam" id="PF22883"/>
    </source>
</evidence>
<gene>
    <name evidence="5" type="ORF">GDO81_008340</name>
</gene>
<dbReference type="PANTHER" id="PTHR28581">
    <property type="entry name" value="CONSORTIN"/>
    <property type="match status" value="1"/>
</dbReference>
<dbReference type="GO" id="GO:0042998">
    <property type="term" value="P:positive regulation of Golgi to plasma membrane protein transport"/>
    <property type="evidence" value="ECO:0007669"/>
    <property type="project" value="InterPro"/>
</dbReference>
<dbReference type="GO" id="GO:0005886">
    <property type="term" value="C:plasma membrane"/>
    <property type="evidence" value="ECO:0007669"/>
    <property type="project" value="TreeGrafter"/>
</dbReference>
<evidence type="ECO:0008006" key="7">
    <source>
        <dbReference type="Google" id="ProtNLM"/>
    </source>
</evidence>
<keyword evidence="2" id="KW-0472">Membrane</keyword>
<dbReference type="InterPro" id="IPR028129">
    <property type="entry name" value="Consortin_C"/>
</dbReference>
<name>A0AAV7CEY9_ENGPU</name>
<dbReference type="AlphaFoldDB" id="A0AAV7CEY9"/>
<organism evidence="5 6">
    <name type="scientific">Engystomops pustulosus</name>
    <name type="common">Tungara frog</name>
    <name type="synonym">Physalaemus pustulosus</name>
    <dbReference type="NCBI Taxonomy" id="76066"/>
    <lineage>
        <taxon>Eukaryota</taxon>
        <taxon>Metazoa</taxon>
        <taxon>Chordata</taxon>
        <taxon>Craniata</taxon>
        <taxon>Vertebrata</taxon>
        <taxon>Euteleostomi</taxon>
        <taxon>Amphibia</taxon>
        <taxon>Batrachia</taxon>
        <taxon>Anura</taxon>
        <taxon>Neobatrachia</taxon>
        <taxon>Hyloidea</taxon>
        <taxon>Leptodactylidae</taxon>
        <taxon>Leiuperinae</taxon>
        <taxon>Engystomops</taxon>
    </lineage>
</organism>
<evidence type="ECO:0000313" key="5">
    <source>
        <dbReference type="EMBL" id="KAG8583251.1"/>
    </source>
</evidence>
<evidence type="ECO:0000259" key="3">
    <source>
        <dbReference type="Pfam" id="PF15281"/>
    </source>
</evidence>
<dbReference type="Proteomes" id="UP000824782">
    <property type="component" value="Unassembled WGS sequence"/>
</dbReference>
<dbReference type="GO" id="GO:0005802">
    <property type="term" value="C:trans-Golgi network"/>
    <property type="evidence" value="ECO:0007669"/>
    <property type="project" value="InterPro"/>
</dbReference>
<dbReference type="InterPro" id="IPR054132">
    <property type="entry name" value="Consortin_N"/>
</dbReference>
<feature type="compositionally biased region" description="Basic residues" evidence="1">
    <location>
        <begin position="111"/>
        <end position="127"/>
    </location>
</feature>
<reference evidence="5" key="1">
    <citation type="thesis" date="2020" institute="ProQuest LLC" country="789 East Eisenhower Parkway, Ann Arbor, MI, USA">
        <title>Comparative Genomics and Chromosome Evolution.</title>
        <authorList>
            <person name="Mudd A.B."/>
        </authorList>
    </citation>
    <scope>NUCLEOTIDE SEQUENCE</scope>
    <source>
        <strain evidence="5">237g6f4</strain>
        <tissue evidence="5">Blood</tissue>
    </source>
</reference>
<feature type="region of interest" description="Disordered" evidence="1">
    <location>
        <begin position="103"/>
        <end position="131"/>
    </location>
</feature>
<protein>
    <recommendedName>
        <fullName evidence="7">Consortin</fullName>
    </recommendedName>
</protein>
<evidence type="ECO:0000256" key="2">
    <source>
        <dbReference type="SAM" id="Phobius"/>
    </source>
</evidence>
<dbReference type="PANTHER" id="PTHR28581:SF1">
    <property type="entry name" value="CONSORTIN"/>
    <property type="match status" value="1"/>
</dbReference>
<evidence type="ECO:0000256" key="1">
    <source>
        <dbReference type="SAM" id="MobiDB-lite"/>
    </source>
</evidence>
<evidence type="ECO:0000313" key="6">
    <source>
        <dbReference type="Proteomes" id="UP000824782"/>
    </source>
</evidence>
<dbReference type="EMBL" id="WNYA01000003">
    <property type="protein sequence ID" value="KAG8583251.1"/>
    <property type="molecule type" value="Genomic_DNA"/>
</dbReference>